<dbReference type="GO" id="GO:0044782">
    <property type="term" value="P:cilium organization"/>
    <property type="evidence" value="ECO:0007669"/>
    <property type="project" value="TreeGrafter"/>
</dbReference>
<name>A0A9N9SMZ6_PHACE</name>
<evidence type="ECO:0000313" key="4">
    <source>
        <dbReference type="Proteomes" id="UP001153737"/>
    </source>
</evidence>
<dbReference type="EMBL" id="OU896712">
    <property type="protein sequence ID" value="CAG9823157.1"/>
    <property type="molecule type" value="Genomic_DNA"/>
</dbReference>
<comment type="similarity">
    <text evidence="1">Belongs to the Flattop family.</text>
</comment>
<reference evidence="3" key="1">
    <citation type="submission" date="2022-01" db="EMBL/GenBank/DDBJ databases">
        <authorList>
            <person name="King R."/>
        </authorList>
    </citation>
    <scope>NUCLEOTIDE SEQUENCE</scope>
</reference>
<dbReference type="PANTHER" id="PTHR34639:SF1">
    <property type="entry name" value="PROTEIN FLATTOP"/>
    <property type="match status" value="1"/>
</dbReference>
<reference evidence="3" key="2">
    <citation type="submission" date="2022-10" db="EMBL/GenBank/DDBJ databases">
        <authorList>
            <consortium name="ENA_rothamsted_submissions"/>
            <consortium name="culmorum"/>
            <person name="King R."/>
        </authorList>
    </citation>
    <scope>NUCLEOTIDE SEQUENCE</scope>
</reference>
<dbReference type="CDD" id="cd23705">
    <property type="entry name" value="Flattop"/>
    <property type="match status" value="1"/>
</dbReference>
<dbReference type="Pfam" id="PF22611">
    <property type="entry name" value="CFAP126"/>
    <property type="match status" value="1"/>
</dbReference>
<evidence type="ECO:0000256" key="1">
    <source>
        <dbReference type="ARBA" id="ARBA00009887"/>
    </source>
</evidence>
<dbReference type="Proteomes" id="UP001153737">
    <property type="component" value="Chromosome 6"/>
</dbReference>
<proteinExistence type="inferred from homology"/>
<sequence>MSRNYAAYQYESAFRPRALKNWEVPNLFCDRPLQRSGKTKIIANSRGHILPGIVRPQCNPWGDFVGTWSMPKYISRKMADVLNRTDSGREKLKACKARLLSEKLPEKEIPKKEPDETVDIENVDNEDTMVEERKIYCEENQNVSVPNEEIQKKIMCPIHDLYNE</sequence>
<dbReference type="AlphaFoldDB" id="A0A9N9SMZ6"/>
<organism evidence="3 4">
    <name type="scientific">Phaedon cochleariae</name>
    <name type="common">Mustard beetle</name>
    <dbReference type="NCBI Taxonomy" id="80249"/>
    <lineage>
        <taxon>Eukaryota</taxon>
        <taxon>Metazoa</taxon>
        <taxon>Ecdysozoa</taxon>
        <taxon>Arthropoda</taxon>
        <taxon>Hexapoda</taxon>
        <taxon>Insecta</taxon>
        <taxon>Pterygota</taxon>
        <taxon>Neoptera</taxon>
        <taxon>Endopterygota</taxon>
        <taxon>Coleoptera</taxon>
        <taxon>Polyphaga</taxon>
        <taxon>Cucujiformia</taxon>
        <taxon>Chrysomeloidea</taxon>
        <taxon>Chrysomelidae</taxon>
        <taxon>Chrysomelinae</taxon>
        <taxon>Chrysomelini</taxon>
        <taxon>Phaedon</taxon>
    </lineage>
</organism>
<keyword evidence="4" id="KW-1185">Reference proteome</keyword>
<evidence type="ECO:0000313" key="3">
    <source>
        <dbReference type="EMBL" id="CAG9823157.1"/>
    </source>
</evidence>
<accession>A0A9N9SMZ6</accession>
<evidence type="ECO:0000256" key="2">
    <source>
        <dbReference type="ARBA" id="ARBA00033306"/>
    </source>
</evidence>
<dbReference type="OrthoDB" id="521617at2759"/>
<dbReference type="PANTHER" id="PTHR34639">
    <property type="entry name" value="PROTEIN FLATTOP"/>
    <property type="match status" value="1"/>
</dbReference>
<dbReference type="GO" id="GO:0036064">
    <property type="term" value="C:ciliary basal body"/>
    <property type="evidence" value="ECO:0007669"/>
    <property type="project" value="TreeGrafter"/>
</dbReference>
<protein>
    <recommendedName>
        <fullName evidence="2">Cilia- and flagella-associated protein 126</fullName>
    </recommendedName>
</protein>
<dbReference type="InterPro" id="IPR038797">
    <property type="entry name" value="Fltp"/>
</dbReference>
<gene>
    <name evidence="3" type="ORF">PHAECO_LOCUS10327</name>
</gene>